<keyword evidence="3" id="KW-1185">Reference proteome</keyword>
<comment type="caution">
    <text evidence="2">The sequence shown here is derived from an EMBL/GenBank/DDBJ whole genome shotgun (WGS) entry which is preliminary data.</text>
</comment>
<evidence type="ECO:0000313" key="2">
    <source>
        <dbReference type="EMBL" id="EPE96159.1"/>
    </source>
</evidence>
<protein>
    <submittedName>
        <fullName evidence="2">Uncharacterized protein</fullName>
    </submittedName>
</protein>
<sequence>MRREADENLAFNAPTEPYPASGTDSSGNPAIGLGGIELKYPLSCWPEMMIPARNGAQCTDRKNLGVGYSEEKNVTLATLVTKALSKDSTYVFGRFHSIRIAYSAARRAAEYFQPPQWRAGTWSFPTLFPAADVPEIVKSIRKEAVFVGLNLPAYVVEEIKEFALRQPLHAIYDPNGPTFRYSDVSDGTAADGRRMPVGGVSNPERCPAVQRLIDDPVLRSIVREYFGHEPRKIIALLHWSFGSPMDDEERRHLKHIVIDYHYDVDGYNLLYASFYITDTDRYSGAHVMMKRSHNRKPLRMLIGSVRASVDAVYKYFGKENEIIIEGPAGTGFVQDTSCYHRASPPTRGDRLMLAIRFIN</sequence>
<gene>
    <name evidence="2" type="ORF">RGCCGE502_22020</name>
</gene>
<accession>S3HC39</accession>
<dbReference type="STRING" id="990285.RGCCGE502_22020"/>
<evidence type="ECO:0000256" key="1">
    <source>
        <dbReference type="SAM" id="MobiDB-lite"/>
    </source>
</evidence>
<organism evidence="2 3">
    <name type="scientific">Rhizobium grahamii CCGE 502</name>
    <dbReference type="NCBI Taxonomy" id="990285"/>
    <lineage>
        <taxon>Bacteria</taxon>
        <taxon>Pseudomonadati</taxon>
        <taxon>Pseudomonadota</taxon>
        <taxon>Alphaproteobacteria</taxon>
        <taxon>Hyphomicrobiales</taxon>
        <taxon>Rhizobiaceae</taxon>
        <taxon>Rhizobium/Agrobacterium group</taxon>
        <taxon>Rhizobium</taxon>
    </lineage>
</organism>
<dbReference type="EMBL" id="AEYE02000028">
    <property type="protein sequence ID" value="EPE96159.1"/>
    <property type="molecule type" value="Genomic_DNA"/>
</dbReference>
<dbReference type="Proteomes" id="UP000014411">
    <property type="component" value="Unassembled WGS sequence"/>
</dbReference>
<name>S3HC39_9HYPH</name>
<evidence type="ECO:0000313" key="3">
    <source>
        <dbReference type="Proteomes" id="UP000014411"/>
    </source>
</evidence>
<reference evidence="2 3" key="1">
    <citation type="journal article" date="2012" name="J. Bacteriol.">
        <title>Genome sequence of Rhizobium grahamii CCGE502, a broad-host-range symbiont with low nodulation competitiveness in Phaseolus vulgaris.</title>
        <authorList>
            <person name="Althabegoiti M.J."/>
            <person name="Lozano L."/>
            <person name="Torres-Tejerizo G."/>
            <person name="Ormeno-Orrillo E."/>
            <person name="Rogel M.A."/>
            <person name="Gonzalez V."/>
            <person name="Martinez-Romero E."/>
        </authorList>
    </citation>
    <scope>NUCLEOTIDE SEQUENCE [LARGE SCALE GENOMIC DNA]</scope>
    <source>
        <strain evidence="2 3">CCGE 502</strain>
    </source>
</reference>
<dbReference type="AlphaFoldDB" id="S3HC39"/>
<dbReference type="SUPFAM" id="SSF51197">
    <property type="entry name" value="Clavaminate synthase-like"/>
    <property type="match status" value="1"/>
</dbReference>
<dbReference type="eggNOG" id="ENOG502ZPQC">
    <property type="taxonomic scope" value="Bacteria"/>
</dbReference>
<dbReference type="Gene3D" id="2.60.120.620">
    <property type="entry name" value="q2cbj1_9rhob like domain"/>
    <property type="match status" value="1"/>
</dbReference>
<proteinExistence type="predicted"/>
<feature type="region of interest" description="Disordered" evidence="1">
    <location>
        <begin position="1"/>
        <end position="26"/>
    </location>
</feature>
<dbReference type="HOGENOM" id="CLU_075777_0_0_5"/>